<reference evidence="1" key="1">
    <citation type="submission" date="2015-03" db="EMBL/GenBank/DDBJ databases">
        <title>Wuchereria bancrofti Genome Sequencing Papua New Guinea Strain.</title>
        <authorList>
            <person name="Small S.T."/>
            <person name="Serre D."/>
            <person name="Zimmerman P.A."/>
        </authorList>
    </citation>
    <scope>NUCLEOTIDE SEQUENCE [LARGE SCALE GENOMIC DNA]</scope>
    <source>
        <strain evidence="1">pt0022</strain>
    </source>
</reference>
<sequence>MSTLNAYRFMNGCSWDNDNSNKVTLILTYLLTECCRNLSLFSSSL</sequence>
<reference evidence="1" key="2">
    <citation type="journal article" date="2016" name="Mol. Ecol.">
        <title>Population genomics of the filarial nematode parasite Wuchereria bancrofti from mosquitoes.</title>
        <authorList>
            <person name="Small S.T."/>
            <person name="Reimer L.J."/>
            <person name="Tisch D.J."/>
            <person name="King C.L."/>
            <person name="Christensen B.M."/>
            <person name="Siba P.M."/>
            <person name="Kazura J.W."/>
            <person name="Serre D."/>
            <person name="Zimmerman P.A."/>
        </authorList>
    </citation>
    <scope>NUCLEOTIDE SEQUENCE</scope>
    <source>
        <strain evidence="1">pt0022</strain>
    </source>
</reference>
<dbReference type="Proteomes" id="UP000093561">
    <property type="component" value="Unassembled WGS sequence"/>
</dbReference>
<organism evidence="1 2">
    <name type="scientific">Wuchereria bancrofti</name>
    <dbReference type="NCBI Taxonomy" id="6293"/>
    <lineage>
        <taxon>Eukaryota</taxon>
        <taxon>Metazoa</taxon>
        <taxon>Ecdysozoa</taxon>
        <taxon>Nematoda</taxon>
        <taxon>Chromadorea</taxon>
        <taxon>Rhabditida</taxon>
        <taxon>Spirurina</taxon>
        <taxon>Spiruromorpha</taxon>
        <taxon>Filarioidea</taxon>
        <taxon>Onchocercidae</taxon>
        <taxon>Wuchereria</taxon>
    </lineage>
</organism>
<evidence type="ECO:0000313" key="2">
    <source>
        <dbReference type="WBParaSite" id="mrna-Wban_06110"/>
    </source>
</evidence>
<reference evidence="2" key="3">
    <citation type="submission" date="2024-02" db="UniProtKB">
        <authorList>
            <consortium name="WormBaseParasite"/>
        </authorList>
    </citation>
    <scope>IDENTIFICATION</scope>
    <source>
        <strain evidence="2">pt0022</strain>
    </source>
</reference>
<name>A0AAF5PUN4_WUCBA</name>
<evidence type="ECO:0000313" key="1">
    <source>
        <dbReference type="Proteomes" id="UP000093561"/>
    </source>
</evidence>
<dbReference type="AlphaFoldDB" id="A0AAF5PUN4"/>
<protein>
    <submittedName>
        <fullName evidence="2">Uncharacterized protein</fullName>
    </submittedName>
</protein>
<dbReference type="WBParaSite" id="mrna-Wban_06110">
    <property type="protein sequence ID" value="mrna-Wban_06110"/>
    <property type="gene ID" value="Wban_06110"/>
</dbReference>
<accession>A0AAF5PUN4</accession>
<proteinExistence type="predicted"/>